<evidence type="ECO:0000313" key="1">
    <source>
        <dbReference type="EMBL" id="OUQ36601.1"/>
    </source>
</evidence>
<name>A0A1Y4T5V4_9FIRM</name>
<dbReference type="EMBL" id="NFLJ01000001">
    <property type="protein sequence ID" value="OUQ36601.1"/>
    <property type="molecule type" value="Genomic_DNA"/>
</dbReference>
<organism evidence="1 2">
    <name type="scientific">Massilimicrobiota timonensis</name>
    <dbReference type="NCBI Taxonomy" id="1776392"/>
    <lineage>
        <taxon>Bacteria</taxon>
        <taxon>Bacillati</taxon>
        <taxon>Bacillota</taxon>
        <taxon>Erysipelotrichia</taxon>
        <taxon>Erysipelotrichales</taxon>
        <taxon>Erysipelotrichaceae</taxon>
        <taxon>Massilimicrobiota</taxon>
    </lineage>
</organism>
<dbReference type="Proteomes" id="UP000195305">
    <property type="component" value="Unassembled WGS sequence"/>
</dbReference>
<accession>A0A1Y4T5V4</accession>
<gene>
    <name evidence="1" type="ORF">B5E75_00225</name>
</gene>
<dbReference type="OrthoDB" id="129696at2"/>
<protein>
    <submittedName>
        <fullName evidence="1">Uncharacterized protein</fullName>
    </submittedName>
</protein>
<dbReference type="RefSeq" id="WP_087356819.1">
    <property type="nucleotide sequence ID" value="NZ_AP031415.1"/>
</dbReference>
<reference evidence="1 2" key="1">
    <citation type="journal article" date="2018" name="BMC Genomics">
        <title>Whole genome sequencing and function prediction of 133 gut anaerobes isolated from chicken caecum in pure cultures.</title>
        <authorList>
            <person name="Medvecky M."/>
            <person name="Cejkova D."/>
            <person name="Polansky O."/>
            <person name="Karasova D."/>
            <person name="Kubasova T."/>
            <person name="Cizek A."/>
            <person name="Rychlik I."/>
        </authorList>
    </citation>
    <scope>NUCLEOTIDE SEQUENCE [LARGE SCALE GENOMIC DNA]</scope>
    <source>
        <strain evidence="1 2">An13</strain>
    </source>
</reference>
<dbReference type="AlphaFoldDB" id="A0A1Y4T5V4"/>
<keyword evidence="2" id="KW-1185">Reference proteome</keyword>
<comment type="caution">
    <text evidence="1">The sequence shown here is derived from an EMBL/GenBank/DDBJ whole genome shotgun (WGS) entry which is preliminary data.</text>
</comment>
<proteinExistence type="predicted"/>
<evidence type="ECO:0000313" key="2">
    <source>
        <dbReference type="Proteomes" id="UP000195305"/>
    </source>
</evidence>
<sequence length="90" mass="10882">MYYISTYALYELVKQLFHDVKDVDDITLYAYKENKCWKIGFSNEYTDQIPDDSINLHYEFKDGFLKNSPRQATEEMMNRIRSYEQEMVSI</sequence>